<sequence>MSGGRFRVESVQSDEKPSQGSQDEALTTSITSLPPPPPNGRPTAGPAHGASAAVLAKWSKGWCGAPPKSPPLCRSMLLQHFVEPLTDGGPPSISLTLPRPPTRICFTLQDMSR</sequence>
<reference evidence="2 3" key="1">
    <citation type="journal article" date="2017" name="Curr. Biol.">
        <title>Genome architecture and evolution of a unichromosomal asexual nematode.</title>
        <authorList>
            <person name="Fradin H."/>
            <person name="Zegar C."/>
            <person name="Gutwein M."/>
            <person name="Lucas J."/>
            <person name="Kovtun M."/>
            <person name="Corcoran D."/>
            <person name="Baugh L.R."/>
            <person name="Kiontke K."/>
            <person name="Gunsalus K."/>
            <person name="Fitch D.H."/>
            <person name="Piano F."/>
        </authorList>
    </citation>
    <scope>NUCLEOTIDE SEQUENCE [LARGE SCALE GENOMIC DNA]</scope>
    <source>
        <strain evidence="2">PF1309</strain>
    </source>
</reference>
<proteinExistence type="predicted"/>
<evidence type="ECO:0000313" key="2">
    <source>
        <dbReference type="EMBL" id="PAV81124.1"/>
    </source>
</evidence>
<feature type="compositionally biased region" description="Polar residues" evidence="1">
    <location>
        <begin position="18"/>
        <end position="32"/>
    </location>
</feature>
<gene>
    <name evidence="2" type="ORF">WR25_22374</name>
</gene>
<evidence type="ECO:0000256" key="1">
    <source>
        <dbReference type="SAM" id="MobiDB-lite"/>
    </source>
</evidence>
<organism evidence="2 3">
    <name type="scientific">Diploscapter pachys</name>
    <dbReference type="NCBI Taxonomy" id="2018661"/>
    <lineage>
        <taxon>Eukaryota</taxon>
        <taxon>Metazoa</taxon>
        <taxon>Ecdysozoa</taxon>
        <taxon>Nematoda</taxon>
        <taxon>Chromadorea</taxon>
        <taxon>Rhabditida</taxon>
        <taxon>Rhabditina</taxon>
        <taxon>Rhabditomorpha</taxon>
        <taxon>Rhabditoidea</taxon>
        <taxon>Rhabditidae</taxon>
        <taxon>Diploscapter</taxon>
    </lineage>
</organism>
<accession>A0A2A2L4N6</accession>
<dbReference type="EMBL" id="LIAE01007201">
    <property type="protein sequence ID" value="PAV81124.1"/>
    <property type="molecule type" value="Genomic_DNA"/>
</dbReference>
<dbReference type="Proteomes" id="UP000218231">
    <property type="component" value="Unassembled WGS sequence"/>
</dbReference>
<feature type="region of interest" description="Disordered" evidence="1">
    <location>
        <begin position="1"/>
        <end position="51"/>
    </location>
</feature>
<dbReference type="AlphaFoldDB" id="A0A2A2L4N6"/>
<evidence type="ECO:0000313" key="3">
    <source>
        <dbReference type="Proteomes" id="UP000218231"/>
    </source>
</evidence>
<comment type="caution">
    <text evidence="2">The sequence shown here is derived from an EMBL/GenBank/DDBJ whole genome shotgun (WGS) entry which is preliminary data.</text>
</comment>
<keyword evidence="3" id="KW-1185">Reference proteome</keyword>
<name>A0A2A2L4N6_9BILA</name>
<protein>
    <submittedName>
        <fullName evidence="2">Uncharacterized protein</fullName>
    </submittedName>
</protein>